<name>A0ABT4CLH4_9CLOT</name>
<evidence type="ECO:0000313" key="5">
    <source>
        <dbReference type="Proteomes" id="UP001079657"/>
    </source>
</evidence>
<keyword evidence="5" id="KW-1185">Reference proteome</keyword>
<reference evidence="4" key="1">
    <citation type="submission" date="2022-12" db="EMBL/GenBank/DDBJ databases">
        <authorList>
            <person name="Wang J."/>
        </authorList>
    </citation>
    <scope>NUCLEOTIDE SEQUENCE</scope>
    <source>
        <strain evidence="4">HY-42-06</strain>
    </source>
</reference>
<dbReference type="Gene3D" id="1.10.287.950">
    <property type="entry name" value="Methyl-accepting chemotaxis protein"/>
    <property type="match status" value="1"/>
</dbReference>
<dbReference type="InterPro" id="IPR004089">
    <property type="entry name" value="MCPsignal_dom"/>
</dbReference>
<evidence type="ECO:0000259" key="3">
    <source>
        <dbReference type="PROSITE" id="PS50111"/>
    </source>
</evidence>
<dbReference type="Gene3D" id="1.20.120.30">
    <property type="entry name" value="Aspartate receptor, ligand-binding domain"/>
    <property type="match status" value="1"/>
</dbReference>
<dbReference type="PANTHER" id="PTHR32089:SF112">
    <property type="entry name" value="LYSOZYME-LIKE PROTEIN-RELATED"/>
    <property type="match status" value="1"/>
</dbReference>
<keyword evidence="1 2" id="KW-0807">Transducer</keyword>
<dbReference type="InterPro" id="IPR025991">
    <property type="entry name" value="Chemoreceptor_zinc-bind_dom"/>
</dbReference>
<organism evidence="4 5">
    <name type="scientific">Clostridium ganghwense</name>
    <dbReference type="NCBI Taxonomy" id="312089"/>
    <lineage>
        <taxon>Bacteria</taxon>
        <taxon>Bacillati</taxon>
        <taxon>Bacillota</taxon>
        <taxon>Clostridia</taxon>
        <taxon>Eubacteriales</taxon>
        <taxon>Clostridiaceae</taxon>
        <taxon>Clostridium</taxon>
    </lineage>
</organism>
<accession>A0ABT4CLH4</accession>
<evidence type="ECO:0000313" key="4">
    <source>
        <dbReference type="EMBL" id="MCY6369894.1"/>
    </source>
</evidence>
<dbReference type="Pfam" id="PF13682">
    <property type="entry name" value="CZB"/>
    <property type="match status" value="1"/>
</dbReference>
<protein>
    <submittedName>
        <fullName evidence="4">Methyl-accepting chemotaxis protein</fullName>
    </submittedName>
</protein>
<dbReference type="SMART" id="SM00283">
    <property type="entry name" value="MA"/>
    <property type="match status" value="1"/>
</dbReference>
<gene>
    <name evidence="4" type="ORF">OXH55_04550</name>
</gene>
<dbReference type="Proteomes" id="UP001079657">
    <property type="component" value="Unassembled WGS sequence"/>
</dbReference>
<dbReference type="RefSeq" id="WP_268048299.1">
    <property type="nucleotide sequence ID" value="NZ_JAPQES010000001.1"/>
</dbReference>
<evidence type="ECO:0000256" key="1">
    <source>
        <dbReference type="ARBA" id="ARBA00023224"/>
    </source>
</evidence>
<dbReference type="PANTHER" id="PTHR32089">
    <property type="entry name" value="METHYL-ACCEPTING CHEMOTAXIS PROTEIN MCPB"/>
    <property type="match status" value="1"/>
</dbReference>
<sequence length="487" mass="54679">MFKKNKIKAELNKIFESFNNKDIDALNHVQNSECGILINSTAFMAKTILKISPVVNKMIKNTLHIITKISNFNVRLAHYSEQLRQTSETLKGSSENLLAAMEETSASMEEASKTIAINTSSIDMIASNTEAVSKNFDTNDKILLKMNSINDEISTNSKIMAENITNLSSIIENIQEIVEGIGKTASDTNLLALNASIEAARAGEHGKGFAVVANEIKKLSENTTKQLDFIQNFMTKIEEASAKSNSSINNTLDSIENMNKFSEEMAEHFEESKESVKSVIEGIQTISSNMEELNAVSEEISASTVEISKDTERITYISEDIYKNAEEIGTMGIEMGGFQNDISNLAKLTGELNKEKYFKLSNKDLIQVMDKVIIAHKNWVKTLEEMAENMLAKPLQLNPHQCNFGLFYYSVEPANEEVLHVWNMVEEIHDKLHNKGHEVITDIKENNKQSALQHYKEAKDLSKDVIEKFSKIKNIAEKLEKENKSVF</sequence>
<evidence type="ECO:0000256" key="2">
    <source>
        <dbReference type="PROSITE-ProRule" id="PRU00284"/>
    </source>
</evidence>
<dbReference type="Pfam" id="PF00015">
    <property type="entry name" value="MCPsignal"/>
    <property type="match status" value="1"/>
</dbReference>
<dbReference type="PROSITE" id="PS50111">
    <property type="entry name" value="CHEMOTAXIS_TRANSDUC_2"/>
    <property type="match status" value="1"/>
</dbReference>
<proteinExistence type="predicted"/>
<comment type="caution">
    <text evidence="4">The sequence shown here is derived from an EMBL/GenBank/DDBJ whole genome shotgun (WGS) entry which is preliminary data.</text>
</comment>
<dbReference type="EMBL" id="JAPQES010000001">
    <property type="protein sequence ID" value="MCY6369894.1"/>
    <property type="molecule type" value="Genomic_DNA"/>
</dbReference>
<dbReference type="SUPFAM" id="SSF58104">
    <property type="entry name" value="Methyl-accepting chemotaxis protein (MCP) signaling domain"/>
    <property type="match status" value="1"/>
</dbReference>
<feature type="domain" description="Methyl-accepting transducer" evidence="3">
    <location>
        <begin position="72"/>
        <end position="308"/>
    </location>
</feature>